<keyword evidence="4" id="KW-1185">Reference proteome</keyword>
<dbReference type="InterPro" id="IPR055143">
    <property type="entry name" value="MBTP1_N"/>
</dbReference>
<dbReference type="Proteomes" id="UP000699462">
    <property type="component" value="Unassembled WGS sequence"/>
</dbReference>
<keyword evidence="1" id="KW-0732">Signal</keyword>
<evidence type="ECO:0000259" key="2">
    <source>
        <dbReference type="Pfam" id="PF23001"/>
    </source>
</evidence>
<dbReference type="EMBL" id="JTDF01001925">
    <property type="protein sequence ID" value="KAF8569366.1"/>
    <property type="molecule type" value="Genomic_DNA"/>
</dbReference>
<dbReference type="AlphaFoldDB" id="A0A8T0DPZ0"/>
<dbReference type="Pfam" id="PF23001">
    <property type="entry name" value="MBTP1_N"/>
    <property type="match status" value="1"/>
</dbReference>
<proteinExistence type="predicted"/>
<comment type="caution">
    <text evidence="3">The sequence shown here is derived from an EMBL/GenBank/DDBJ whole genome shotgun (WGS) entry which is preliminary data.</text>
</comment>
<organism evidence="3 4">
    <name type="scientific">Paragonimus westermani</name>
    <dbReference type="NCBI Taxonomy" id="34504"/>
    <lineage>
        <taxon>Eukaryota</taxon>
        <taxon>Metazoa</taxon>
        <taxon>Spiralia</taxon>
        <taxon>Lophotrochozoa</taxon>
        <taxon>Platyhelminthes</taxon>
        <taxon>Trematoda</taxon>
        <taxon>Digenea</taxon>
        <taxon>Plagiorchiida</taxon>
        <taxon>Troglotremata</taxon>
        <taxon>Troglotrematidae</taxon>
        <taxon>Paragonimus</taxon>
    </lineage>
</organism>
<feature type="chain" id="PRO_5035847240" description="Membrane-bound transcription factor site-1 protease-like N-terminal domain-containing protein" evidence="1">
    <location>
        <begin position="22"/>
        <end position="171"/>
    </location>
</feature>
<protein>
    <recommendedName>
        <fullName evidence="2">Membrane-bound transcription factor site-1 protease-like N-terminal domain-containing protein</fullName>
    </recommendedName>
</protein>
<evidence type="ECO:0000313" key="3">
    <source>
        <dbReference type="EMBL" id="KAF8569366.1"/>
    </source>
</evidence>
<evidence type="ECO:0000256" key="1">
    <source>
        <dbReference type="SAM" id="SignalP"/>
    </source>
</evidence>
<dbReference type="OrthoDB" id="10343467at2759"/>
<reference evidence="3 4" key="1">
    <citation type="submission" date="2019-07" db="EMBL/GenBank/DDBJ databases">
        <title>Annotation for the trematode Paragonimus westermani.</title>
        <authorList>
            <person name="Choi Y.-J."/>
        </authorList>
    </citation>
    <scope>NUCLEOTIDE SEQUENCE [LARGE SCALE GENOMIC DNA]</scope>
    <source>
        <strain evidence="3">180907_Pwestermani</strain>
    </source>
</reference>
<name>A0A8T0DPZ0_9TREM</name>
<feature type="domain" description="Membrane-bound transcription factor site-1 protease-like N-terminal" evidence="2">
    <location>
        <begin position="34"/>
        <end position="116"/>
    </location>
</feature>
<feature type="signal peptide" evidence="1">
    <location>
        <begin position="1"/>
        <end position="21"/>
    </location>
</feature>
<accession>A0A8T0DPZ0</accession>
<sequence length="171" mass="19867">MRLWECLIVFVFVWCCVVHKGFLSLDIKYNVYTVVNEFIVTYHKHGLFKDRVLRLGNTLDSFYLNYTIQPRWGSSPHSYSSDFDVVLVHNLTSEYNEAFIASLQRQTGIKRVSQQKRIQRTLLFYDDEGGDNFSGAQNISERKLSLVCAPKWSVWQIVGFSCSRNHTASPQ</sequence>
<gene>
    <name evidence="3" type="ORF">P879_00717</name>
</gene>
<evidence type="ECO:0000313" key="4">
    <source>
        <dbReference type="Proteomes" id="UP000699462"/>
    </source>
</evidence>